<feature type="domain" description="J" evidence="6">
    <location>
        <begin position="4"/>
        <end position="69"/>
    </location>
</feature>
<dbReference type="InterPro" id="IPR001623">
    <property type="entry name" value="DnaJ_domain"/>
</dbReference>
<gene>
    <name evidence="8" type="ORF">Pmar_PMAR028780</name>
</gene>
<dbReference type="Pfam" id="PF21884">
    <property type="entry name" value="ZUO1-like_ZHD"/>
    <property type="match status" value="1"/>
</dbReference>
<dbReference type="SMART" id="SM00271">
    <property type="entry name" value="DnaJ"/>
    <property type="match status" value="1"/>
</dbReference>
<dbReference type="InParanoid" id="C5LFS5"/>
<dbReference type="AlphaFoldDB" id="C5LFS5"/>
<evidence type="ECO:0000259" key="6">
    <source>
        <dbReference type="PROSITE" id="PS50076"/>
    </source>
</evidence>
<protein>
    <submittedName>
        <fullName evidence="8">Chaperone protein DNAJ, putative</fullName>
    </submittedName>
</protein>
<accession>C5LFS5</accession>
<feature type="domain" description="C2H2-type" evidence="7">
    <location>
        <begin position="242"/>
        <end position="271"/>
    </location>
</feature>
<proteinExistence type="predicted"/>
<reference evidence="8 9" key="1">
    <citation type="submission" date="2008-07" db="EMBL/GenBank/DDBJ databases">
        <authorList>
            <person name="El-Sayed N."/>
            <person name="Caler E."/>
            <person name="Inman J."/>
            <person name="Amedeo P."/>
            <person name="Hass B."/>
            <person name="Wortman J."/>
        </authorList>
    </citation>
    <scope>NUCLEOTIDE SEQUENCE [LARGE SCALE GENOMIC DNA]</scope>
    <source>
        <strain evidence="9">ATCC 50983 / TXsc</strain>
    </source>
</reference>
<dbReference type="GO" id="GO:0008270">
    <property type="term" value="F:zinc ion binding"/>
    <property type="evidence" value="ECO:0007669"/>
    <property type="project" value="UniProtKB-KW"/>
</dbReference>
<dbReference type="RefSeq" id="XP_002772614.1">
    <property type="nucleotide sequence ID" value="XM_002772568.1"/>
</dbReference>
<dbReference type="PROSITE" id="PS50076">
    <property type="entry name" value="DNAJ_2"/>
    <property type="match status" value="1"/>
</dbReference>
<dbReference type="InterPro" id="IPR036236">
    <property type="entry name" value="Znf_C2H2_sf"/>
</dbReference>
<dbReference type="Proteomes" id="UP000007800">
    <property type="component" value="Unassembled WGS sequence"/>
</dbReference>
<sequence>MKTCYYEVLGVERSCSADDIKKAYRKLALKWHPDKNQNSDDATKMFQLITEANEVLSDPQERAWYDDHRDQILRGNDAFDTDEESKQEAAELKSFQRQFFWSAFSSGLSFGWYDKWDVRQAEGRRMRRAMEQENSRERKSKKKDYNDKVRHLVEYVRNRDPRVAEQRKVEQLQAERVEEERKAERKRKEEMKRERRARARVVQEKRWAENEAEVAAMARRNGGGSSTTSSQEEEEEEVQDVYECAACKKVFKSNKAYANHEKSKKHKMECIYFIGIGEVSEVMGF</sequence>
<dbReference type="GeneID" id="9037172"/>
<keyword evidence="1" id="KW-0479">Metal-binding</keyword>
<dbReference type="InterPro" id="IPR013087">
    <property type="entry name" value="Znf_C2H2_type"/>
</dbReference>
<dbReference type="OMA" id="DSTGEWN"/>
<keyword evidence="2 4" id="KW-0863">Zinc-finger</keyword>
<name>C5LFS5_PERM5</name>
<dbReference type="PROSITE" id="PS00636">
    <property type="entry name" value="DNAJ_1"/>
    <property type="match status" value="1"/>
</dbReference>
<dbReference type="Gene3D" id="1.10.287.110">
    <property type="entry name" value="DnaJ domain"/>
    <property type="match status" value="1"/>
</dbReference>
<dbReference type="FunFam" id="1.10.287.110:FF:000046">
    <property type="entry name" value="dnaJ homolog subfamily C member 21"/>
    <property type="match status" value="1"/>
</dbReference>
<feature type="region of interest" description="Disordered" evidence="5">
    <location>
        <begin position="213"/>
        <end position="237"/>
    </location>
</feature>
<dbReference type="Pfam" id="PF12171">
    <property type="entry name" value="zf-C2H2_jaz"/>
    <property type="match status" value="1"/>
</dbReference>
<evidence type="ECO:0000259" key="7">
    <source>
        <dbReference type="PROSITE" id="PS50157"/>
    </source>
</evidence>
<dbReference type="CDD" id="cd06257">
    <property type="entry name" value="DnaJ"/>
    <property type="match status" value="1"/>
</dbReference>
<evidence type="ECO:0000256" key="5">
    <source>
        <dbReference type="SAM" id="MobiDB-lite"/>
    </source>
</evidence>
<dbReference type="PRINTS" id="PR00625">
    <property type="entry name" value="JDOMAIN"/>
</dbReference>
<evidence type="ECO:0000256" key="4">
    <source>
        <dbReference type="PROSITE-ProRule" id="PRU00042"/>
    </source>
</evidence>
<dbReference type="InterPro" id="IPR018253">
    <property type="entry name" value="DnaJ_domain_CS"/>
</dbReference>
<evidence type="ECO:0000313" key="9">
    <source>
        <dbReference type="Proteomes" id="UP000007800"/>
    </source>
</evidence>
<dbReference type="SUPFAM" id="SSF46565">
    <property type="entry name" value="Chaperone J-domain"/>
    <property type="match status" value="1"/>
</dbReference>
<dbReference type="Gene3D" id="3.30.160.60">
    <property type="entry name" value="Classic Zinc Finger"/>
    <property type="match status" value="1"/>
</dbReference>
<evidence type="ECO:0000256" key="2">
    <source>
        <dbReference type="ARBA" id="ARBA00022771"/>
    </source>
</evidence>
<dbReference type="InterPro" id="IPR054076">
    <property type="entry name" value="ZUO1-like_ZHD"/>
</dbReference>
<dbReference type="InterPro" id="IPR022755">
    <property type="entry name" value="Znf_C2H2_jaz"/>
</dbReference>
<dbReference type="Pfam" id="PF00226">
    <property type="entry name" value="DnaJ"/>
    <property type="match status" value="1"/>
</dbReference>
<keyword evidence="3" id="KW-0862">Zinc</keyword>
<dbReference type="GO" id="GO:0005737">
    <property type="term" value="C:cytoplasm"/>
    <property type="evidence" value="ECO:0007669"/>
    <property type="project" value="TreeGrafter"/>
</dbReference>
<organism evidence="9">
    <name type="scientific">Perkinsus marinus (strain ATCC 50983 / TXsc)</name>
    <dbReference type="NCBI Taxonomy" id="423536"/>
    <lineage>
        <taxon>Eukaryota</taxon>
        <taxon>Sar</taxon>
        <taxon>Alveolata</taxon>
        <taxon>Perkinsozoa</taxon>
        <taxon>Perkinsea</taxon>
        <taxon>Perkinsida</taxon>
        <taxon>Perkinsidae</taxon>
        <taxon>Perkinsus</taxon>
    </lineage>
</organism>
<evidence type="ECO:0000256" key="1">
    <source>
        <dbReference type="ARBA" id="ARBA00022723"/>
    </source>
</evidence>
<dbReference type="SUPFAM" id="SSF57667">
    <property type="entry name" value="beta-beta-alpha zinc fingers"/>
    <property type="match status" value="1"/>
</dbReference>
<dbReference type="InterPro" id="IPR036869">
    <property type="entry name" value="J_dom_sf"/>
</dbReference>
<dbReference type="InterPro" id="IPR051964">
    <property type="entry name" value="Chaperone_stress_response"/>
</dbReference>
<evidence type="ECO:0000256" key="3">
    <source>
        <dbReference type="ARBA" id="ARBA00022833"/>
    </source>
</evidence>
<keyword evidence="9" id="KW-1185">Reference proteome</keyword>
<dbReference type="PROSITE" id="PS50157">
    <property type="entry name" value="ZINC_FINGER_C2H2_2"/>
    <property type="match status" value="1"/>
</dbReference>
<evidence type="ECO:0000313" key="8">
    <source>
        <dbReference type="EMBL" id="EER04430.1"/>
    </source>
</evidence>
<dbReference type="EMBL" id="GG681603">
    <property type="protein sequence ID" value="EER04430.1"/>
    <property type="molecule type" value="Genomic_DNA"/>
</dbReference>
<dbReference type="OrthoDB" id="5894at2759"/>
<dbReference type="PANTHER" id="PTHR44029:SF1">
    <property type="entry name" value="DNAJ HOMOLOG SUBFAMILY C MEMBER 21"/>
    <property type="match status" value="1"/>
</dbReference>
<feature type="region of interest" description="Disordered" evidence="5">
    <location>
        <begin position="165"/>
        <end position="192"/>
    </location>
</feature>
<dbReference type="PANTHER" id="PTHR44029">
    <property type="entry name" value="DNAJ HOMOLOG SUBFAMILY C MEMBER 21"/>
    <property type="match status" value="1"/>
</dbReference>
<dbReference type="PROSITE" id="PS00028">
    <property type="entry name" value="ZINC_FINGER_C2H2_1"/>
    <property type="match status" value="1"/>
</dbReference>